<organism evidence="2 3">
    <name type="scientific">Pandoraea pulmonicola</name>
    <dbReference type="NCBI Taxonomy" id="93221"/>
    <lineage>
        <taxon>Bacteria</taxon>
        <taxon>Pseudomonadati</taxon>
        <taxon>Pseudomonadota</taxon>
        <taxon>Betaproteobacteria</taxon>
        <taxon>Burkholderiales</taxon>
        <taxon>Burkholderiaceae</taxon>
        <taxon>Pandoraea</taxon>
    </lineage>
</organism>
<name>A0ABM5S1C0_PANPU</name>
<gene>
    <name evidence="2" type="ORF">RO07_15230</name>
</gene>
<keyword evidence="3" id="KW-1185">Reference proteome</keyword>
<feature type="compositionally biased region" description="Basic and acidic residues" evidence="1">
    <location>
        <begin position="304"/>
        <end position="316"/>
    </location>
</feature>
<dbReference type="Proteomes" id="UP000035086">
    <property type="component" value="Chromosome"/>
</dbReference>
<accession>A0ABM5S1C0</accession>
<feature type="region of interest" description="Disordered" evidence="1">
    <location>
        <begin position="297"/>
        <end position="316"/>
    </location>
</feature>
<reference evidence="2" key="1">
    <citation type="submission" date="2016-11" db="EMBL/GenBank/DDBJ databases">
        <title>Complete Genome Sequencing of Pandoraea pulmonicola DSM 16583.</title>
        <authorList>
            <person name="Chan K.-G."/>
        </authorList>
    </citation>
    <scope>NUCLEOTIDE SEQUENCE</scope>
    <source>
        <strain evidence="2">DSM 16583</strain>
    </source>
</reference>
<evidence type="ECO:0000256" key="1">
    <source>
        <dbReference type="SAM" id="MobiDB-lite"/>
    </source>
</evidence>
<evidence type="ECO:0000313" key="3">
    <source>
        <dbReference type="Proteomes" id="UP000035086"/>
    </source>
</evidence>
<evidence type="ECO:0000313" key="2">
    <source>
        <dbReference type="EMBL" id="AJC21502.2"/>
    </source>
</evidence>
<dbReference type="EMBL" id="CP010310">
    <property type="protein sequence ID" value="AJC21502.2"/>
    <property type="molecule type" value="Genomic_DNA"/>
</dbReference>
<sequence length="506" mass="53886">MTGAGPAPGTMSLSTSMQLSTVGADVRWVHQADQAGAQTQPPCHAWAADASPDFIPRPPPSATPQVLDGLLDYQFGMPAPDANTGALACMSSGPVQRPSPSATPLIMAWVQGNLDMAAAPVLPTHVGTWADGPSSSVQRRRPLTTLEIASNSAAQERSAPHDASRGRSTAFMPPPARILRQETGAPDGEAKITDDMLREWVALGRAGIQAAGGLIGLSRKNNVSFAALRNYLRSDGTLRQRGANRLNPGRKTRITDDMLRQRAALDPAEIRAANGIGGLARRNDVSTPAQGNYLRSDRTLIQQGKDRLTPGPNPEEKAEITADMVRQWATLGRAGIKAAGGINGLAGQNNISVGALRNYLRANGTLTQYGEDRLNPEGKVEINNDMLWRWATLGEAGIKAAGGLDALARQSNVSVVALRTYLRADGRLSQRAEDRLNPNWRRAIPLAMLRQWATLGPSGIEAAGGLDGLARQYNVSTGALRTYLHIDGTLTVRGEERLRKAGTLPS</sequence>
<feature type="region of interest" description="Disordered" evidence="1">
    <location>
        <begin position="146"/>
        <end position="172"/>
    </location>
</feature>
<protein>
    <submittedName>
        <fullName evidence="2">Uncharacterized protein</fullName>
    </submittedName>
</protein>
<proteinExistence type="predicted"/>